<comment type="caution">
    <text evidence="2">The sequence shown here is derived from an EMBL/GenBank/DDBJ whole genome shotgun (WGS) entry which is preliminary data.</text>
</comment>
<evidence type="ECO:0000313" key="3">
    <source>
        <dbReference type="Proteomes" id="UP000624419"/>
    </source>
</evidence>
<dbReference type="EMBL" id="JABBXD010000019">
    <property type="protein sequence ID" value="MBD3587707.1"/>
    <property type="molecule type" value="Genomic_DNA"/>
</dbReference>
<reference evidence="2 3" key="1">
    <citation type="submission" date="2020-04" db="EMBL/GenBank/DDBJ databases">
        <title>Salinimonas sp. HHU 13199.</title>
        <authorList>
            <person name="Cui X."/>
            <person name="Zhang D."/>
        </authorList>
    </citation>
    <scope>NUCLEOTIDE SEQUENCE [LARGE SCALE GENOMIC DNA]</scope>
    <source>
        <strain evidence="2 3">HHU 13199</strain>
    </source>
</reference>
<evidence type="ECO:0000256" key="1">
    <source>
        <dbReference type="SAM" id="MobiDB-lite"/>
    </source>
</evidence>
<sequence length="51" mass="5139">MTSKVNAKSSTAMTPQAAQRIQSATAKANDGIVPKGSFAARATSSAAKNSK</sequence>
<gene>
    <name evidence="2" type="ORF">HHX48_18380</name>
</gene>
<feature type="region of interest" description="Disordered" evidence="1">
    <location>
        <begin position="1"/>
        <end position="51"/>
    </location>
</feature>
<feature type="compositionally biased region" description="Polar residues" evidence="1">
    <location>
        <begin position="1"/>
        <end position="26"/>
    </location>
</feature>
<protein>
    <recommendedName>
        <fullName evidence="4">SMP domain-containing protein</fullName>
    </recommendedName>
</protein>
<evidence type="ECO:0008006" key="4">
    <source>
        <dbReference type="Google" id="ProtNLM"/>
    </source>
</evidence>
<dbReference type="RefSeq" id="WP_168190723.1">
    <property type="nucleotide sequence ID" value="NZ_JABBXD010000019.1"/>
</dbReference>
<dbReference type="Proteomes" id="UP000624419">
    <property type="component" value="Unassembled WGS sequence"/>
</dbReference>
<feature type="compositionally biased region" description="Polar residues" evidence="1">
    <location>
        <begin position="42"/>
        <end position="51"/>
    </location>
</feature>
<evidence type="ECO:0000313" key="2">
    <source>
        <dbReference type="EMBL" id="MBD3587707.1"/>
    </source>
</evidence>
<proteinExistence type="predicted"/>
<keyword evidence="3" id="KW-1185">Reference proteome</keyword>
<name>A0ABR8LPM5_9ALTE</name>
<organism evidence="2 3">
    <name type="scientific">Salinimonas profundi</name>
    <dbReference type="NCBI Taxonomy" id="2729140"/>
    <lineage>
        <taxon>Bacteria</taxon>
        <taxon>Pseudomonadati</taxon>
        <taxon>Pseudomonadota</taxon>
        <taxon>Gammaproteobacteria</taxon>
        <taxon>Alteromonadales</taxon>
        <taxon>Alteromonadaceae</taxon>
        <taxon>Alteromonas/Salinimonas group</taxon>
        <taxon>Salinimonas</taxon>
    </lineage>
</organism>
<accession>A0ABR8LPM5</accession>